<dbReference type="InterPro" id="IPR025315">
    <property type="entry name" value="DUF4220"/>
</dbReference>
<keyword evidence="5" id="KW-1185">Reference proteome</keyword>
<evidence type="ECO:0000256" key="2">
    <source>
        <dbReference type="SAM" id="Phobius"/>
    </source>
</evidence>
<comment type="caution">
    <text evidence="4">The sequence shown here is derived from an EMBL/GenBank/DDBJ whole genome shotgun (WGS) entry which is preliminary data.</text>
</comment>
<keyword evidence="2" id="KW-0472">Membrane</keyword>
<feature type="region of interest" description="Disordered" evidence="1">
    <location>
        <begin position="269"/>
        <end position="297"/>
    </location>
</feature>
<dbReference type="Pfam" id="PF04578">
    <property type="entry name" value="DUF594"/>
    <property type="match status" value="1"/>
</dbReference>
<organism evidence="4 5">
    <name type="scientific">Digitaria exilis</name>
    <dbReference type="NCBI Taxonomy" id="1010633"/>
    <lineage>
        <taxon>Eukaryota</taxon>
        <taxon>Viridiplantae</taxon>
        <taxon>Streptophyta</taxon>
        <taxon>Embryophyta</taxon>
        <taxon>Tracheophyta</taxon>
        <taxon>Spermatophyta</taxon>
        <taxon>Magnoliopsida</taxon>
        <taxon>Liliopsida</taxon>
        <taxon>Poales</taxon>
        <taxon>Poaceae</taxon>
        <taxon>PACMAD clade</taxon>
        <taxon>Panicoideae</taxon>
        <taxon>Panicodae</taxon>
        <taxon>Paniceae</taxon>
        <taxon>Anthephorinae</taxon>
        <taxon>Digitaria</taxon>
    </lineage>
</organism>
<dbReference type="OrthoDB" id="1689146at2759"/>
<evidence type="ECO:0000259" key="3">
    <source>
        <dbReference type="Pfam" id="PF13968"/>
    </source>
</evidence>
<feature type="transmembrane region" description="Helical" evidence="2">
    <location>
        <begin position="455"/>
        <end position="476"/>
    </location>
</feature>
<evidence type="ECO:0000313" key="5">
    <source>
        <dbReference type="Proteomes" id="UP000636709"/>
    </source>
</evidence>
<dbReference type="AlphaFoldDB" id="A0A835E4K5"/>
<protein>
    <recommendedName>
        <fullName evidence="3">DUF4220 domain-containing protein</fullName>
    </recommendedName>
</protein>
<evidence type="ECO:0000313" key="4">
    <source>
        <dbReference type="EMBL" id="KAF8665952.1"/>
    </source>
</evidence>
<dbReference type="PANTHER" id="PTHR31325">
    <property type="entry name" value="OS01G0798800 PROTEIN-RELATED"/>
    <property type="match status" value="1"/>
</dbReference>
<feature type="transmembrane region" description="Helical" evidence="2">
    <location>
        <begin position="423"/>
        <end position="443"/>
    </location>
</feature>
<proteinExistence type="predicted"/>
<gene>
    <name evidence="4" type="ORF">HU200_054038</name>
</gene>
<reference evidence="4" key="1">
    <citation type="submission" date="2020-07" db="EMBL/GenBank/DDBJ databases">
        <title>Genome sequence and genetic diversity analysis of an under-domesticated orphan crop, white fonio (Digitaria exilis).</title>
        <authorList>
            <person name="Bennetzen J.L."/>
            <person name="Chen S."/>
            <person name="Ma X."/>
            <person name="Wang X."/>
            <person name="Yssel A.E.J."/>
            <person name="Chaluvadi S.R."/>
            <person name="Johnson M."/>
            <person name="Gangashetty P."/>
            <person name="Hamidou F."/>
            <person name="Sanogo M.D."/>
            <person name="Zwaenepoel A."/>
            <person name="Wallace J."/>
            <person name="Van De Peer Y."/>
            <person name="Van Deynze A."/>
        </authorList>
    </citation>
    <scope>NUCLEOTIDE SEQUENCE</scope>
    <source>
        <tissue evidence="4">Leaves</tissue>
    </source>
</reference>
<evidence type="ECO:0000256" key="1">
    <source>
        <dbReference type="SAM" id="MobiDB-lite"/>
    </source>
</evidence>
<dbReference type="InterPro" id="IPR007658">
    <property type="entry name" value="DUF594"/>
</dbReference>
<keyword evidence="2" id="KW-1133">Transmembrane helix</keyword>
<feature type="transmembrane region" description="Helical" evidence="2">
    <location>
        <begin position="117"/>
        <end position="138"/>
    </location>
</feature>
<accession>A0A835E4K5</accession>
<dbReference type="Proteomes" id="UP000636709">
    <property type="component" value="Unassembled WGS sequence"/>
</dbReference>
<dbReference type="Pfam" id="PF13968">
    <property type="entry name" value="DUF4220"/>
    <property type="match status" value="1"/>
</dbReference>
<keyword evidence="2" id="KW-0812">Transmembrane</keyword>
<name>A0A835E4K5_9POAL</name>
<sequence length="805" mass="90880">MGFTEGQLHVHPPLDGTIVQSSSPVWPIPRQQRPGHLRRHHALQPPQEAPRSISVAVVAARNLWAGAIDHAMGFAQGNRWWERWQLHALVAGSLFVQFFLLLAAVLRKRRTPPWFRFLTWAAYISSDALAIYALALLFSRHKMPGGSSSSPPPSLPRGTSGLEVLLAPVLLLHLGGRDGITAYSIQDNELWRRRFLIAGSQVAVAVYVFRKTWPPGADKRLLVAAILLFLPGIFKCLDKPWALKKSAFNTMSATVDGQQVSNDKPCQALPAEESQSEQAKKNLDIEAGSSSSKPTKPKAWSSLVKAIKCCSSQEPHKLSSEEQRCSNEKVHSPKAFVQAASRVYAEPFCSKIPLPTERLSPHDPYHLFVDLNWSYSARLDNLRCLWLRNDNKLHLVVRSGLSRSFDRFYSNVGKGYLGTLIRAMLMAMTFVATGLFTAVGHGGGYADADVKAINFLLWSTAALELVSFSAIATTCLRLMPEPWPDQVPQCNLIGYLVHREKHRRRWRLAALLGFDVYADWLWCAAPSRALPSSSSITQLIHTHITDQWIKYIKEDIFALLSYQEFSDSRGKWTLDKEGWSKLSEDLHIKDPTPKYSIASTVQRPFDQSVIIWHLATDLCFFNQVGNGREEEEDRRCSREISNYMVYLLLVKPEMLVPGARRRVFMVAYEQVRQTLVKDYYDSLEDDDDDLANKKLPRAAKDDMARKIMQKVDPTDATGPGLVQEACVLAKELMKLAKRPNEGEEKMWRVIRGVWVEMLSFSASRCRGYLHAKSLGTGGEYLSYVWLLRAYMGLETLGDRIQRSEE</sequence>
<dbReference type="EMBL" id="JACEFO010002324">
    <property type="protein sequence ID" value="KAF8665952.1"/>
    <property type="molecule type" value="Genomic_DNA"/>
</dbReference>
<feature type="domain" description="DUF4220" evidence="3">
    <location>
        <begin position="120"/>
        <end position="506"/>
    </location>
</feature>
<feature type="transmembrane region" description="Helical" evidence="2">
    <location>
        <begin position="84"/>
        <end position="105"/>
    </location>
</feature>